<dbReference type="InterPro" id="IPR058163">
    <property type="entry name" value="LysR-type_TF_proteobact-type"/>
</dbReference>
<evidence type="ECO:0000256" key="1">
    <source>
        <dbReference type="ARBA" id="ARBA00009437"/>
    </source>
</evidence>
<comment type="similarity">
    <text evidence="1">Belongs to the LysR transcriptional regulatory family.</text>
</comment>
<keyword evidence="3" id="KW-0238">DNA-binding</keyword>
<keyword evidence="4" id="KW-0804">Transcription</keyword>
<dbReference type="PANTHER" id="PTHR30537:SF68">
    <property type="entry name" value="TRANSCRIPTIONAL REGULATOR-RELATED"/>
    <property type="match status" value="1"/>
</dbReference>
<evidence type="ECO:0000313" key="6">
    <source>
        <dbReference type="EMBL" id="NHO67355.1"/>
    </source>
</evidence>
<dbReference type="SUPFAM" id="SSF53850">
    <property type="entry name" value="Periplasmic binding protein-like II"/>
    <property type="match status" value="1"/>
</dbReference>
<evidence type="ECO:0000256" key="2">
    <source>
        <dbReference type="ARBA" id="ARBA00023015"/>
    </source>
</evidence>
<protein>
    <submittedName>
        <fullName evidence="6">LysR family transcriptional regulator</fullName>
    </submittedName>
</protein>
<dbReference type="GO" id="GO:0003700">
    <property type="term" value="F:DNA-binding transcription factor activity"/>
    <property type="evidence" value="ECO:0007669"/>
    <property type="project" value="InterPro"/>
</dbReference>
<dbReference type="GO" id="GO:0006351">
    <property type="term" value="P:DNA-templated transcription"/>
    <property type="evidence" value="ECO:0007669"/>
    <property type="project" value="TreeGrafter"/>
</dbReference>
<feature type="domain" description="HTH lysR-type" evidence="5">
    <location>
        <begin position="3"/>
        <end position="60"/>
    </location>
</feature>
<keyword evidence="2" id="KW-0805">Transcription regulation</keyword>
<dbReference type="InterPro" id="IPR000847">
    <property type="entry name" value="LysR_HTH_N"/>
</dbReference>
<evidence type="ECO:0000256" key="4">
    <source>
        <dbReference type="ARBA" id="ARBA00023163"/>
    </source>
</evidence>
<dbReference type="Gene3D" id="3.40.190.290">
    <property type="match status" value="1"/>
</dbReference>
<dbReference type="SUPFAM" id="SSF46785">
    <property type="entry name" value="Winged helix' DNA-binding domain"/>
    <property type="match status" value="1"/>
</dbReference>
<keyword evidence="7" id="KW-1185">Reference proteome</keyword>
<dbReference type="InterPro" id="IPR005119">
    <property type="entry name" value="LysR_subst-bd"/>
</dbReference>
<dbReference type="PROSITE" id="PS50931">
    <property type="entry name" value="HTH_LYSR"/>
    <property type="match status" value="1"/>
</dbReference>
<name>A0A9E5MN95_9GAMM</name>
<accession>A0A9E5MN95</accession>
<dbReference type="InterPro" id="IPR036388">
    <property type="entry name" value="WH-like_DNA-bd_sf"/>
</dbReference>
<reference evidence="6" key="1">
    <citation type="submission" date="2020-03" db="EMBL/GenBank/DDBJ databases">
        <authorList>
            <person name="Guo F."/>
        </authorList>
    </citation>
    <scope>NUCLEOTIDE SEQUENCE</scope>
    <source>
        <strain evidence="6">JCM 30134</strain>
    </source>
</reference>
<dbReference type="RefSeq" id="WP_167189889.1">
    <property type="nucleotide sequence ID" value="NZ_JAAONZ010000016.1"/>
</dbReference>
<proteinExistence type="inferred from homology"/>
<evidence type="ECO:0000256" key="3">
    <source>
        <dbReference type="ARBA" id="ARBA00023125"/>
    </source>
</evidence>
<sequence>MQWNIADLPIFAAVVDQGGVTHAARKLRLPKSSVSRFVNRLEQDLNVRLFERNSRAMRLTQEGEVFYKHAQLILEQVASADAQMNGLTDTPRGDLSVSLPMAFSRLIVSRHLPEFHRRYPDIRVHITVNPTPVDLIGDHVDIAVQVGVLPDSDYIAVPLTRHKLIWVAHPDLAPKINRIKDLTELTGAIKICEKRYNQVPLKIKFNKGPEKITLDAAIETTDPIMVKDCVLNRMGIGLLPSIYCREDLASGALVEVADNVELIEKAQASAVYTSKRMLSARTRVFIDFLKEVSREIA</sequence>
<dbReference type="EMBL" id="JAAONZ010000016">
    <property type="protein sequence ID" value="NHO67355.1"/>
    <property type="molecule type" value="Genomic_DNA"/>
</dbReference>
<dbReference type="Pfam" id="PF00126">
    <property type="entry name" value="HTH_1"/>
    <property type="match status" value="1"/>
</dbReference>
<comment type="caution">
    <text evidence="6">The sequence shown here is derived from an EMBL/GenBank/DDBJ whole genome shotgun (WGS) entry which is preliminary data.</text>
</comment>
<dbReference type="Gene3D" id="1.10.10.10">
    <property type="entry name" value="Winged helix-like DNA-binding domain superfamily/Winged helix DNA-binding domain"/>
    <property type="match status" value="1"/>
</dbReference>
<evidence type="ECO:0000259" key="5">
    <source>
        <dbReference type="PROSITE" id="PS50931"/>
    </source>
</evidence>
<organism evidence="6 7">
    <name type="scientific">Pseudomaricurvus hydrocarbonicus</name>
    <dbReference type="NCBI Taxonomy" id="1470433"/>
    <lineage>
        <taxon>Bacteria</taxon>
        <taxon>Pseudomonadati</taxon>
        <taxon>Pseudomonadota</taxon>
        <taxon>Gammaproteobacteria</taxon>
        <taxon>Cellvibrionales</taxon>
        <taxon>Cellvibrionaceae</taxon>
        <taxon>Pseudomaricurvus</taxon>
    </lineage>
</organism>
<dbReference type="FunFam" id="1.10.10.10:FF:000001">
    <property type="entry name" value="LysR family transcriptional regulator"/>
    <property type="match status" value="1"/>
</dbReference>
<dbReference type="InterPro" id="IPR036390">
    <property type="entry name" value="WH_DNA-bd_sf"/>
</dbReference>
<dbReference type="CDD" id="cd08422">
    <property type="entry name" value="PBP2_CrgA_like"/>
    <property type="match status" value="1"/>
</dbReference>
<evidence type="ECO:0000313" key="7">
    <source>
        <dbReference type="Proteomes" id="UP000787472"/>
    </source>
</evidence>
<dbReference type="Proteomes" id="UP000787472">
    <property type="component" value="Unassembled WGS sequence"/>
</dbReference>
<dbReference type="GO" id="GO:0043565">
    <property type="term" value="F:sequence-specific DNA binding"/>
    <property type="evidence" value="ECO:0007669"/>
    <property type="project" value="TreeGrafter"/>
</dbReference>
<dbReference type="Pfam" id="PF03466">
    <property type="entry name" value="LysR_substrate"/>
    <property type="match status" value="1"/>
</dbReference>
<dbReference type="PANTHER" id="PTHR30537">
    <property type="entry name" value="HTH-TYPE TRANSCRIPTIONAL REGULATOR"/>
    <property type="match status" value="1"/>
</dbReference>
<gene>
    <name evidence="6" type="ORF">G8770_17560</name>
</gene>
<dbReference type="AlphaFoldDB" id="A0A9E5MN95"/>